<evidence type="ECO:0000256" key="4">
    <source>
        <dbReference type="ARBA" id="ARBA00010912"/>
    </source>
</evidence>
<dbReference type="SUPFAM" id="SSF81301">
    <property type="entry name" value="Nucleotidyltransferase"/>
    <property type="match status" value="1"/>
</dbReference>
<dbReference type="VEuPathDB" id="TriTrypDB:TvY486_0302520"/>
<accession>G0TSY5</accession>
<dbReference type="InterPro" id="IPR043519">
    <property type="entry name" value="NT_sf"/>
</dbReference>
<keyword evidence="8" id="KW-0479">Metal-binding</keyword>
<evidence type="ECO:0000256" key="10">
    <source>
        <dbReference type="ARBA" id="ARBA00022840"/>
    </source>
</evidence>
<sequence length="486" mass="54810">MELVHGPTKPLEVPPPQYRDEVESARLYQETANVSTISVAPTLQLVEDIALRVVQRHITEPTEQWVRAYPFGSCGLAASVADSDLDIVLFCPFKVTAAVFFHEFPLLLQTVVGHVIVVAARVPVVKFAHEGTLVDLVFVSVALAAPPTTEQLLDDSFLLQVARETRHSVNGIRFTLEIKRRLPVTYDVFSTVLKVVKLWAMKRQVYGNLYTYPSGVVLAIMVARACQVMPASHPNVVLRFFFLFYTQWMSRHDRISPVYITTSLQGRGRVPGMPEPWDPALEKFSHDLLPVLNPAYPFVNDANAVGRCGLEVFYSEVTRAHHLLSTTESFPLEDVWKPYSITDDFSSFLLVQVSCDGNSEEGVENDLEVWSSYVASKLRILIYAVECIVDARPYPHKLKDRVATSLLGPQHIRRGCVFLIGVRERKDRQKLHQSMFSSALDEFRYAVQDGCSSTKGSRVFQRDERSMHGPRLTLIDTLEALTFLNK</sequence>
<evidence type="ECO:0000313" key="15">
    <source>
        <dbReference type="EMBL" id="CCC47065.1"/>
    </source>
</evidence>
<reference evidence="15" key="1">
    <citation type="journal article" date="2012" name="Proc. Natl. Acad. Sci. U.S.A.">
        <title>Antigenic diversity is generated by distinct evolutionary mechanisms in African trypanosome species.</title>
        <authorList>
            <person name="Jackson A.P."/>
            <person name="Berry A."/>
            <person name="Aslett M."/>
            <person name="Allison H.C."/>
            <person name="Burton P."/>
            <person name="Vavrova-Anderson J."/>
            <person name="Brown R."/>
            <person name="Browne H."/>
            <person name="Corton N."/>
            <person name="Hauser H."/>
            <person name="Gamble J."/>
            <person name="Gilderthorp R."/>
            <person name="Marcello L."/>
            <person name="McQuillan J."/>
            <person name="Otto T.D."/>
            <person name="Quail M.A."/>
            <person name="Sanders M.J."/>
            <person name="van Tonder A."/>
            <person name="Ginger M.L."/>
            <person name="Field M.C."/>
            <person name="Barry J.D."/>
            <person name="Hertz-Fowler C."/>
            <person name="Berriman M."/>
        </authorList>
    </citation>
    <scope>NUCLEOTIDE SEQUENCE</scope>
    <source>
        <strain evidence="15">Y486</strain>
    </source>
</reference>
<evidence type="ECO:0000256" key="1">
    <source>
        <dbReference type="ARBA" id="ARBA00001936"/>
    </source>
</evidence>
<dbReference type="PANTHER" id="PTHR10682:SF10">
    <property type="entry name" value="POLYNUCLEOTIDE ADENYLYLTRANSFERASE"/>
    <property type="match status" value="1"/>
</dbReference>
<keyword evidence="6" id="KW-0507">mRNA processing</keyword>
<dbReference type="EMBL" id="HE573019">
    <property type="protein sequence ID" value="CCC47065.1"/>
    <property type="molecule type" value="Genomic_DNA"/>
</dbReference>
<evidence type="ECO:0000256" key="6">
    <source>
        <dbReference type="ARBA" id="ARBA00022664"/>
    </source>
</evidence>
<comment type="cofactor">
    <cofactor evidence="2">
        <name>Mg(2+)</name>
        <dbReference type="ChEBI" id="CHEBI:18420"/>
    </cofactor>
</comment>
<keyword evidence="9" id="KW-0547">Nucleotide-binding</keyword>
<evidence type="ECO:0000256" key="8">
    <source>
        <dbReference type="ARBA" id="ARBA00022723"/>
    </source>
</evidence>
<dbReference type="InterPro" id="IPR011068">
    <property type="entry name" value="NuclTrfase_I-like_C"/>
</dbReference>
<dbReference type="Gene3D" id="1.10.1410.10">
    <property type="match status" value="1"/>
</dbReference>
<comment type="subcellular location">
    <subcellularLocation>
        <location evidence="3">Nucleus</location>
    </subcellularLocation>
</comment>
<dbReference type="GO" id="GO:1990817">
    <property type="term" value="F:poly(A) RNA polymerase activity"/>
    <property type="evidence" value="ECO:0007669"/>
    <property type="project" value="UniProtKB-EC"/>
</dbReference>
<evidence type="ECO:0000256" key="12">
    <source>
        <dbReference type="ARBA" id="ARBA00023242"/>
    </source>
</evidence>
<evidence type="ECO:0000259" key="13">
    <source>
        <dbReference type="Pfam" id="PF04928"/>
    </source>
</evidence>
<dbReference type="InterPro" id="IPR048840">
    <property type="entry name" value="PolA_pol_NTPase"/>
</dbReference>
<feature type="domain" description="Poly(A) polymerase central" evidence="13">
    <location>
        <begin position="188"/>
        <end position="327"/>
    </location>
</feature>
<comment type="cofactor">
    <cofactor evidence="1">
        <name>Mn(2+)</name>
        <dbReference type="ChEBI" id="CHEBI:29035"/>
    </cofactor>
</comment>
<dbReference type="GO" id="GO:0005524">
    <property type="term" value="F:ATP binding"/>
    <property type="evidence" value="ECO:0007669"/>
    <property type="project" value="UniProtKB-KW"/>
</dbReference>
<evidence type="ECO:0000256" key="3">
    <source>
        <dbReference type="ARBA" id="ARBA00004123"/>
    </source>
</evidence>
<dbReference type="GO" id="GO:0003723">
    <property type="term" value="F:RNA binding"/>
    <property type="evidence" value="ECO:0007669"/>
    <property type="project" value="InterPro"/>
</dbReference>
<protein>
    <recommendedName>
        <fullName evidence="5">polynucleotide adenylyltransferase</fullName>
        <ecNumber evidence="5">2.7.7.19</ecNumber>
    </recommendedName>
</protein>
<keyword evidence="12" id="KW-0539">Nucleus</keyword>
<dbReference type="GO" id="GO:0031123">
    <property type="term" value="P:RNA 3'-end processing"/>
    <property type="evidence" value="ECO:0007669"/>
    <property type="project" value="InterPro"/>
</dbReference>
<keyword evidence="10" id="KW-0067">ATP-binding</keyword>
<evidence type="ECO:0000256" key="7">
    <source>
        <dbReference type="ARBA" id="ARBA00022679"/>
    </source>
</evidence>
<comment type="similarity">
    <text evidence="4">Belongs to the poly(A) polymerase family.</text>
</comment>
<dbReference type="AlphaFoldDB" id="G0TSY5"/>
<keyword evidence="7 15" id="KW-0808">Transferase</keyword>
<evidence type="ECO:0000256" key="2">
    <source>
        <dbReference type="ARBA" id="ARBA00001946"/>
    </source>
</evidence>
<proteinExistence type="inferred from homology"/>
<keyword evidence="15" id="KW-0548">Nucleotidyltransferase</keyword>
<evidence type="ECO:0000256" key="5">
    <source>
        <dbReference type="ARBA" id="ARBA00012388"/>
    </source>
</evidence>
<dbReference type="SUPFAM" id="SSF55003">
    <property type="entry name" value="PAP/Archaeal CCA-adding enzyme, C-terminal domain"/>
    <property type="match status" value="1"/>
</dbReference>
<dbReference type="Gene3D" id="3.30.460.10">
    <property type="entry name" value="Beta Polymerase, domain 2"/>
    <property type="match status" value="1"/>
</dbReference>
<evidence type="ECO:0000259" key="14">
    <source>
        <dbReference type="Pfam" id="PF20750"/>
    </source>
</evidence>
<name>G0TSY5_TRYVY</name>
<organism evidence="15">
    <name type="scientific">Trypanosoma vivax (strain Y486)</name>
    <dbReference type="NCBI Taxonomy" id="1055687"/>
    <lineage>
        <taxon>Eukaryota</taxon>
        <taxon>Discoba</taxon>
        <taxon>Euglenozoa</taxon>
        <taxon>Kinetoplastea</taxon>
        <taxon>Metakinetoplastina</taxon>
        <taxon>Trypanosomatida</taxon>
        <taxon>Trypanosomatidae</taxon>
        <taxon>Trypanosoma</taxon>
        <taxon>Duttonella</taxon>
    </lineage>
</organism>
<evidence type="ECO:0000256" key="11">
    <source>
        <dbReference type="ARBA" id="ARBA00022842"/>
    </source>
</evidence>
<dbReference type="InterPro" id="IPR007012">
    <property type="entry name" value="PolA_pol_cen_dom"/>
</dbReference>
<dbReference type="EC" id="2.7.7.19" evidence="5"/>
<feature type="domain" description="Poly(A) polymerase nucleotidyltransferase" evidence="14">
    <location>
        <begin position="6"/>
        <end position="181"/>
    </location>
</feature>
<keyword evidence="11" id="KW-0460">Magnesium</keyword>
<dbReference type="GO" id="GO:0046872">
    <property type="term" value="F:metal ion binding"/>
    <property type="evidence" value="ECO:0007669"/>
    <property type="project" value="UniProtKB-KW"/>
</dbReference>
<dbReference type="GO" id="GO:0005634">
    <property type="term" value="C:nucleus"/>
    <property type="evidence" value="ECO:0007669"/>
    <property type="project" value="UniProtKB-SubCell"/>
</dbReference>
<dbReference type="Pfam" id="PF20750">
    <property type="entry name" value="PAP_NTPase"/>
    <property type="match status" value="1"/>
</dbReference>
<dbReference type="SUPFAM" id="SSF81631">
    <property type="entry name" value="PAP/OAS1 substrate-binding domain"/>
    <property type="match status" value="1"/>
</dbReference>
<dbReference type="PANTHER" id="PTHR10682">
    <property type="entry name" value="POLY A POLYMERASE"/>
    <property type="match status" value="1"/>
</dbReference>
<dbReference type="GO" id="GO:0006397">
    <property type="term" value="P:mRNA processing"/>
    <property type="evidence" value="ECO:0007669"/>
    <property type="project" value="UniProtKB-KW"/>
</dbReference>
<gene>
    <name evidence="15" type="ORF">TVY486_0302520</name>
</gene>
<evidence type="ECO:0000256" key="9">
    <source>
        <dbReference type="ARBA" id="ARBA00022741"/>
    </source>
</evidence>
<dbReference type="Pfam" id="PF04928">
    <property type="entry name" value="PAP_central"/>
    <property type="match status" value="1"/>
</dbReference>
<dbReference type="CDD" id="cd05402">
    <property type="entry name" value="NT_PAP_TUTase"/>
    <property type="match status" value="1"/>
</dbReference>